<name>A0ABQ2CRR8_9GAMM</name>
<keyword evidence="2" id="KW-1185">Reference proteome</keyword>
<dbReference type="EMBL" id="BMNN01000006">
    <property type="protein sequence ID" value="GGJ06533.1"/>
    <property type="molecule type" value="Genomic_DNA"/>
</dbReference>
<gene>
    <name evidence="1" type="ORF">GCM10009083_24420</name>
</gene>
<organism evidence="1 2">
    <name type="scientific">Halopseudomonas pertucinogena</name>
    <dbReference type="NCBI Taxonomy" id="86175"/>
    <lineage>
        <taxon>Bacteria</taxon>
        <taxon>Pseudomonadati</taxon>
        <taxon>Pseudomonadota</taxon>
        <taxon>Gammaproteobacteria</taxon>
        <taxon>Pseudomonadales</taxon>
        <taxon>Pseudomonadaceae</taxon>
        <taxon>Halopseudomonas</taxon>
    </lineage>
</organism>
<comment type="caution">
    <text evidence="1">The sequence shown here is derived from an EMBL/GenBank/DDBJ whole genome shotgun (WGS) entry which is preliminary data.</text>
</comment>
<accession>A0ABQ2CRR8</accession>
<sequence length="138" mass="14831">MSLRAEILDGMAEAAAVVAEIGDLVTLEVSTPGGYDPVTGVTTPGEIKTQLARAILDNYNLQSSGTQFADGTQILRDDKKLFLPAMQDVDITGAMKPLDWAPTLETKVTAAGQLWKVISIQTINPTGDLLAYELQVRR</sequence>
<proteinExistence type="predicted"/>
<evidence type="ECO:0000313" key="2">
    <source>
        <dbReference type="Proteomes" id="UP000633263"/>
    </source>
</evidence>
<protein>
    <submittedName>
        <fullName evidence="1">Uncharacterized protein</fullName>
    </submittedName>
</protein>
<reference evidence="2" key="1">
    <citation type="journal article" date="2019" name="Int. J. Syst. Evol. Microbiol.">
        <title>The Global Catalogue of Microorganisms (GCM) 10K type strain sequencing project: providing services to taxonomists for standard genome sequencing and annotation.</title>
        <authorList>
            <consortium name="The Broad Institute Genomics Platform"/>
            <consortium name="The Broad Institute Genome Sequencing Center for Infectious Disease"/>
            <person name="Wu L."/>
            <person name="Ma J."/>
        </authorList>
    </citation>
    <scope>NUCLEOTIDE SEQUENCE [LARGE SCALE GENOMIC DNA]</scope>
    <source>
        <strain evidence="2">JCM 11590</strain>
    </source>
</reference>
<dbReference type="RefSeq" id="WP_188636935.1">
    <property type="nucleotide sequence ID" value="NZ_BMNN01000006.1"/>
</dbReference>
<evidence type="ECO:0000313" key="1">
    <source>
        <dbReference type="EMBL" id="GGJ06533.1"/>
    </source>
</evidence>
<dbReference type="Proteomes" id="UP000633263">
    <property type="component" value="Unassembled WGS sequence"/>
</dbReference>